<feature type="transmembrane region" description="Helical" evidence="6">
    <location>
        <begin position="412"/>
        <end position="433"/>
    </location>
</feature>
<dbReference type="Gene3D" id="1.20.1740.10">
    <property type="entry name" value="Amino acid/polyamine transporter I"/>
    <property type="match status" value="1"/>
</dbReference>
<feature type="transmembrane region" description="Helical" evidence="6">
    <location>
        <begin position="164"/>
        <end position="182"/>
    </location>
</feature>
<reference evidence="7 8" key="1">
    <citation type="submission" date="2021-03" db="EMBL/GenBank/DDBJ databases">
        <title>Sequencing the genomes of 1000 actinobacteria strains.</title>
        <authorList>
            <person name="Klenk H.-P."/>
        </authorList>
    </citation>
    <scope>NUCLEOTIDE SEQUENCE [LARGE SCALE GENOMIC DNA]</scope>
    <source>
        <strain evidence="7 8">DSM 45510</strain>
    </source>
</reference>
<gene>
    <name evidence="7" type="ORF">JOM49_006692</name>
</gene>
<dbReference type="PIRSF" id="PIRSF006060">
    <property type="entry name" value="AA_transporter"/>
    <property type="match status" value="1"/>
</dbReference>
<evidence type="ECO:0000313" key="7">
    <source>
        <dbReference type="EMBL" id="MBP2185166.1"/>
    </source>
</evidence>
<dbReference type="EMBL" id="JAGGMS010000001">
    <property type="protein sequence ID" value="MBP2185166.1"/>
    <property type="molecule type" value="Genomic_DNA"/>
</dbReference>
<proteinExistence type="predicted"/>
<feature type="transmembrane region" description="Helical" evidence="6">
    <location>
        <begin position="445"/>
        <end position="466"/>
    </location>
</feature>
<feature type="transmembrane region" description="Helical" evidence="6">
    <location>
        <begin position="202"/>
        <end position="226"/>
    </location>
</feature>
<keyword evidence="5 6" id="KW-0472">Membrane</keyword>
<evidence type="ECO:0000256" key="5">
    <source>
        <dbReference type="ARBA" id="ARBA00023136"/>
    </source>
</evidence>
<comment type="caution">
    <text evidence="7">The sequence shown here is derived from an EMBL/GenBank/DDBJ whole genome shotgun (WGS) entry which is preliminary data.</text>
</comment>
<sequence>MNDRPARPSPVSQALASDRLGASAVVFFVISAATPLTVVAGVVTTGYATTALIGIPVAFVVIALVLALFSVGYVAMARHVAIAGAFYGFISRGLGKPFGVGAAWIALLSYNLLQVGLYGAAGVAAAPLFREWFGTDLPWWLFALAAWVLVAALGLQHVDVNGKVLAVLLAAEVAVIAVYSVSNVANPAGGEVSFATLAPAELFGPGAGAILALAVLGFVGFESSVVFSEEVRNPRRTVAVATYVSLAAIGGLYAFASWAMSVATGPDRIVGQSQAQSSELLFSLADSQLGHGMATAGRVLFVTSILAAMISFHNTIARYTFALGREGVLPAALGRTSPRTGSPVAGSMIQSGVGLAVIGLFALAGWDPLVHLFFWGGNSGGLGVLVLIVATSFSVVLFFARQPSGENLWRRLIAPALASLAVLVVLVLVLANFGTLLGVPPESPLPWLVPVIHGLVGLAGVLWALVLRIRRPQVYSAIGLGAKNKALAGPEDYRGTHL</sequence>
<evidence type="ECO:0000256" key="6">
    <source>
        <dbReference type="SAM" id="Phobius"/>
    </source>
</evidence>
<feature type="transmembrane region" description="Helical" evidence="6">
    <location>
        <begin position="137"/>
        <end position="155"/>
    </location>
</feature>
<feature type="transmembrane region" description="Helical" evidence="6">
    <location>
        <begin position="97"/>
        <end position="117"/>
    </location>
</feature>
<feature type="transmembrane region" description="Helical" evidence="6">
    <location>
        <begin position="238"/>
        <end position="260"/>
    </location>
</feature>
<feature type="transmembrane region" description="Helical" evidence="6">
    <location>
        <begin position="20"/>
        <end position="47"/>
    </location>
</feature>
<feature type="transmembrane region" description="Helical" evidence="6">
    <location>
        <begin position="299"/>
        <end position="321"/>
    </location>
</feature>
<keyword evidence="4 6" id="KW-1133">Transmembrane helix</keyword>
<name>A0ABS4Q0H0_9PSEU</name>
<evidence type="ECO:0000313" key="8">
    <source>
        <dbReference type="Proteomes" id="UP000741013"/>
    </source>
</evidence>
<dbReference type="InterPro" id="IPR050367">
    <property type="entry name" value="APC_superfamily"/>
</dbReference>
<evidence type="ECO:0000256" key="3">
    <source>
        <dbReference type="ARBA" id="ARBA00022692"/>
    </source>
</evidence>
<dbReference type="InterPro" id="IPR002293">
    <property type="entry name" value="AA/rel_permease1"/>
</dbReference>
<organism evidence="7 8">
    <name type="scientific">Amycolatopsis magusensis</name>
    <dbReference type="NCBI Taxonomy" id="882444"/>
    <lineage>
        <taxon>Bacteria</taxon>
        <taxon>Bacillati</taxon>
        <taxon>Actinomycetota</taxon>
        <taxon>Actinomycetes</taxon>
        <taxon>Pseudonocardiales</taxon>
        <taxon>Pseudonocardiaceae</taxon>
        <taxon>Amycolatopsis</taxon>
    </lineage>
</organism>
<evidence type="ECO:0000256" key="2">
    <source>
        <dbReference type="ARBA" id="ARBA00022475"/>
    </source>
</evidence>
<accession>A0ABS4Q0H0</accession>
<feature type="transmembrane region" description="Helical" evidence="6">
    <location>
        <begin position="372"/>
        <end position="400"/>
    </location>
</feature>
<dbReference type="Proteomes" id="UP000741013">
    <property type="component" value="Unassembled WGS sequence"/>
</dbReference>
<dbReference type="PANTHER" id="PTHR42770:SF16">
    <property type="entry name" value="AMINO ACID PERMEASE"/>
    <property type="match status" value="1"/>
</dbReference>
<dbReference type="RefSeq" id="WP_209668093.1">
    <property type="nucleotide sequence ID" value="NZ_JAGGMS010000001.1"/>
</dbReference>
<feature type="transmembrane region" description="Helical" evidence="6">
    <location>
        <begin position="53"/>
        <end position="76"/>
    </location>
</feature>
<feature type="transmembrane region" description="Helical" evidence="6">
    <location>
        <begin position="342"/>
        <end position="366"/>
    </location>
</feature>
<comment type="subcellular location">
    <subcellularLocation>
        <location evidence="1">Cell membrane</location>
        <topology evidence="1">Multi-pass membrane protein</topology>
    </subcellularLocation>
</comment>
<dbReference type="PANTHER" id="PTHR42770">
    <property type="entry name" value="AMINO ACID TRANSPORTER-RELATED"/>
    <property type="match status" value="1"/>
</dbReference>
<protein>
    <submittedName>
        <fullName evidence="7">Amino acid transporter</fullName>
    </submittedName>
</protein>
<keyword evidence="8" id="KW-1185">Reference proteome</keyword>
<evidence type="ECO:0000256" key="4">
    <source>
        <dbReference type="ARBA" id="ARBA00022989"/>
    </source>
</evidence>
<keyword evidence="2" id="KW-1003">Cell membrane</keyword>
<dbReference type="Pfam" id="PF13520">
    <property type="entry name" value="AA_permease_2"/>
    <property type="match status" value="1"/>
</dbReference>
<evidence type="ECO:0000256" key="1">
    <source>
        <dbReference type="ARBA" id="ARBA00004651"/>
    </source>
</evidence>
<keyword evidence="3 6" id="KW-0812">Transmembrane</keyword>